<gene>
    <name evidence="1" type="ORF">ABIE08_002922</name>
</gene>
<evidence type="ECO:0000313" key="2">
    <source>
        <dbReference type="Proteomes" id="UP001549321"/>
    </source>
</evidence>
<dbReference type="Gene3D" id="1.10.3230.30">
    <property type="entry name" value="Phage gp6-like head-tail connector protein"/>
    <property type="match status" value="1"/>
</dbReference>
<dbReference type="Proteomes" id="UP001549321">
    <property type="component" value="Unassembled WGS sequence"/>
</dbReference>
<comment type="caution">
    <text evidence="1">The sequence shown here is derived from an EMBL/GenBank/DDBJ whole genome shotgun (WGS) entry which is preliminary data.</text>
</comment>
<dbReference type="NCBIfam" id="TIGR02215">
    <property type="entry name" value="phage_chp_gp8"/>
    <property type="match status" value="1"/>
</dbReference>
<keyword evidence="2" id="KW-1185">Reference proteome</keyword>
<protein>
    <submittedName>
        <fullName evidence="1">PhiE125 gp8 family phage protein</fullName>
    </submittedName>
</protein>
<dbReference type="NCBIfam" id="TIGR01560">
    <property type="entry name" value="put_DNA_pack"/>
    <property type="match status" value="1"/>
</dbReference>
<evidence type="ECO:0000313" key="1">
    <source>
        <dbReference type="EMBL" id="MET4634976.1"/>
    </source>
</evidence>
<sequence>MHVTVVTPPGAEAIVTLADAKQHLRVDSSDEDILIQGLISAACEWIDGPNGWVGRSFGKQTLEARFSRFDCDFIALPYGPVIEVGSIKYLDTSGTEQTMPGTGWGKLSDGRVALTASGSWPALYSNAEAVRVTYDAGYAEGKVPAAVRAAVLLTVDYLFQNRGASVDEALTAGAVLALLSPYRAWSA</sequence>
<dbReference type="EMBL" id="JBEPSM010000002">
    <property type="protein sequence ID" value="MET4634976.1"/>
    <property type="molecule type" value="Genomic_DNA"/>
</dbReference>
<accession>A0ABV2R2R7</accession>
<reference evidence="1 2" key="1">
    <citation type="submission" date="2024-06" db="EMBL/GenBank/DDBJ databases">
        <title>Sorghum-associated microbial communities from plants grown in Nebraska, USA.</title>
        <authorList>
            <person name="Schachtman D."/>
        </authorList>
    </citation>
    <scope>NUCLEOTIDE SEQUENCE [LARGE SCALE GENOMIC DNA]</scope>
    <source>
        <strain evidence="1 2">3207</strain>
    </source>
</reference>
<dbReference type="Pfam" id="PF05135">
    <property type="entry name" value="Phage_connect_1"/>
    <property type="match status" value="1"/>
</dbReference>
<dbReference type="CDD" id="cd08054">
    <property type="entry name" value="gp6"/>
    <property type="match status" value="1"/>
</dbReference>
<dbReference type="InterPro" id="IPR021146">
    <property type="entry name" value="Phage_gp6-like_head-tail"/>
</dbReference>
<dbReference type="RefSeq" id="WP_354552116.1">
    <property type="nucleotide sequence ID" value="NZ_JBEPSM010000002.1"/>
</dbReference>
<dbReference type="InterPro" id="IPR006450">
    <property type="entry name" value="Phage_HK97_gp6-like"/>
</dbReference>
<name>A0ABV2R2R7_9HYPH</name>
<proteinExistence type="predicted"/>
<dbReference type="InterPro" id="IPR011738">
    <property type="entry name" value="Phage_CHP"/>
</dbReference>
<organism evidence="1 2">
    <name type="scientific">Kaistia defluvii</name>
    <dbReference type="NCBI Taxonomy" id="410841"/>
    <lineage>
        <taxon>Bacteria</taxon>
        <taxon>Pseudomonadati</taxon>
        <taxon>Pseudomonadota</taxon>
        <taxon>Alphaproteobacteria</taxon>
        <taxon>Hyphomicrobiales</taxon>
        <taxon>Kaistiaceae</taxon>
        <taxon>Kaistia</taxon>
    </lineage>
</organism>